<gene>
    <name evidence="1" type="ORF">HMPREF9336_04279</name>
</gene>
<dbReference type="STRING" id="679197.HMPREF9336_04279"/>
<organism evidence="1 2">
    <name type="scientific">Segniliparus rugosus (strain ATCC BAA-974 / DSM 45345 / CCUG 50838 / CIP 108380 / JCM 13579 / CDC 945)</name>
    <dbReference type="NCBI Taxonomy" id="679197"/>
    <lineage>
        <taxon>Bacteria</taxon>
        <taxon>Bacillati</taxon>
        <taxon>Actinomycetota</taxon>
        <taxon>Actinomycetes</taxon>
        <taxon>Mycobacteriales</taxon>
        <taxon>Segniliparaceae</taxon>
        <taxon>Segniliparus</taxon>
    </lineage>
</organism>
<sequence length="30" mass="3461">MTVRRRRPLDPAAAADGQPVARDLYDYVRM</sequence>
<reference evidence="1 2" key="1">
    <citation type="journal article" date="2011" name="Stand. Genomic Sci.">
        <title>High quality draft genome sequence of Segniliparus rugosus CDC 945(T)= (ATCC BAA-974(T)).</title>
        <authorList>
            <person name="Earl A.M."/>
            <person name="Desjardins C.A."/>
            <person name="Fitzgerald M.G."/>
            <person name="Arachchi H.M."/>
            <person name="Zeng Q."/>
            <person name="Mehta T."/>
            <person name="Griggs A."/>
            <person name="Birren B.W."/>
            <person name="Toney N.C."/>
            <person name="Carr J."/>
            <person name="Posey J."/>
            <person name="Butler W.R."/>
        </authorList>
    </citation>
    <scope>NUCLEOTIDE SEQUENCE [LARGE SCALE GENOMIC DNA]</scope>
    <source>
        <strain evidence="2">ATCC BAA-974 / DSM 45345 / CCUG 50838 / CIP 108380 / JCM 13579 / CDC 945</strain>
    </source>
</reference>
<proteinExistence type="predicted"/>
<evidence type="ECO:0000313" key="2">
    <source>
        <dbReference type="Proteomes" id="UP000004816"/>
    </source>
</evidence>
<accession>U1M224</accession>
<dbReference type="HOGENOM" id="CLU_3405342_0_0_11"/>
<keyword evidence="2" id="KW-1185">Reference proteome</keyword>
<dbReference type="Proteomes" id="UP000004816">
    <property type="component" value="Unassembled WGS sequence"/>
</dbReference>
<evidence type="ECO:0000313" key="1">
    <source>
        <dbReference type="EMBL" id="ERG69135.1"/>
    </source>
</evidence>
<protein>
    <submittedName>
        <fullName evidence="1">Uncharacterized protein</fullName>
    </submittedName>
</protein>
<dbReference type="AlphaFoldDB" id="U1M224"/>
<comment type="caution">
    <text evidence="1">The sequence shown here is derived from an EMBL/GenBank/DDBJ whole genome shotgun (WGS) entry which is preliminary data.</text>
</comment>
<name>U1M224_SEGRC</name>
<dbReference type="EMBL" id="ACZI02000003">
    <property type="protein sequence ID" value="ERG69135.1"/>
    <property type="molecule type" value="Genomic_DNA"/>
</dbReference>